<evidence type="ECO:0000313" key="2">
    <source>
        <dbReference type="Proteomes" id="UP001437574"/>
    </source>
</evidence>
<organism evidence="1 2">
    <name type="scientific">Lactobacillus amylovorus subsp. animalium</name>
    <dbReference type="NCBI Taxonomy" id="3378536"/>
    <lineage>
        <taxon>Bacteria</taxon>
        <taxon>Bacillati</taxon>
        <taxon>Bacillota</taxon>
        <taxon>Bacilli</taxon>
        <taxon>Lactobacillales</taxon>
        <taxon>Lactobacillaceae</taxon>
        <taxon>Lactobacillus</taxon>
    </lineage>
</organism>
<dbReference type="AlphaFoldDB" id="A0ABC9VP16"/>
<dbReference type="PANTHER" id="PTHR10000:SF8">
    <property type="entry name" value="HAD SUPERFAMILY HYDROLASE-LIKE, TYPE 3"/>
    <property type="match status" value="1"/>
</dbReference>
<dbReference type="InterPro" id="IPR036412">
    <property type="entry name" value="HAD-like_sf"/>
</dbReference>
<evidence type="ECO:0000313" key="1">
    <source>
        <dbReference type="EMBL" id="GAA0041891.1"/>
    </source>
</evidence>
<dbReference type="PROSITE" id="PS01229">
    <property type="entry name" value="COF_2"/>
    <property type="match status" value="1"/>
</dbReference>
<dbReference type="Proteomes" id="UP001437574">
    <property type="component" value="Unassembled WGS sequence"/>
</dbReference>
<evidence type="ECO:0008006" key="3">
    <source>
        <dbReference type="Google" id="ProtNLM"/>
    </source>
</evidence>
<dbReference type="PANTHER" id="PTHR10000">
    <property type="entry name" value="PHOSPHOSERINE PHOSPHATASE"/>
    <property type="match status" value="1"/>
</dbReference>
<accession>A0ABC9VP16</accession>
<dbReference type="GO" id="GO:0016791">
    <property type="term" value="F:phosphatase activity"/>
    <property type="evidence" value="ECO:0007669"/>
    <property type="project" value="UniProtKB-ARBA"/>
</dbReference>
<dbReference type="SUPFAM" id="SSF56784">
    <property type="entry name" value="HAD-like"/>
    <property type="match status" value="1"/>
</dbReference>
<dbReference type="InterPro" id="IPR023214">
    <property type="entry name" value="HAD_sf"/>
</dbReference>
<gene>
    <name evidence="1" type="ORF">LATKL145_03010</name>
</gene>
<proteinExistence type="predicted"/>
<reference evidence="2" key="2">
    <citation type="submission" date="2024-01" db="EMBL/GenBank/DDBJ databases">
        <title>Draft genome sequence of Lactobacillus amylovorus strain TKL145.</title>
        <authorList>
            <person name="Tohno M."/>
            <person name="Tanizawa Y."/>
        </authorList>
    </citation>
    <scope>NUCLEOTIDE SEQUENCE [LARGE SCALE GENOMIC DNA]</scope>
    <source>
        <strain evidence="2">TKL145</strain>
    </source>
</reference>
<protein>
    <recommendedName>
        <fullName evidence="3">HAD superfamily hydrolase</fullName>
    </recommendedName>
</protein>
<name>A0ABC9VP16_LACAM</name>
<dbReference type="Gene3D" id="3.40.50.1000">
    <property type="entry name" value="HAD superfamily/HAD-like"/>
    <property type="match status" value="1"/>
</dbReference>
<dbReference type="EMBL" id="BAAAAK010000002">
    <property type="protein sequence ID" value="GAA0041891.1"/>
    <property type="molecule type" value="Genomic_DNA"/>
</dbReference>
<comment type="caution">
    <text evidence="1">The sequence shown here is derived from an EMBL/GenBank/DDBJ whole genome shotgun (WGS) entry which is preliminary data.</text>
</comment>
<dbReference type="Pfam" id="PF08282">
    <property type="entry name" value="Hydrolase_3"/>
    <property type="match status" value="1"/>
</dbReference>
<reference evidence="1 2" key="1">
    <citation type="journal article" date="2024" name="Int. J. Syst. Evol. Microbiol.">
        <title>Proposal of Lactobacillus amylovorus subsp. animalis subsp. nov. and an emended description of Lactobacillus amylovorus.</title>
        <authorList>
            <person name="Yamane K."/>
            <person name="Tanizawa Y."/>
            <person name="Kobayashi H."/>
            <person name="Kamizono T."/>
            <person name="Kojima Y."/>
            <person name="Takagi H."/>
            <person name="Tohno M."/>
        </authorList>
    </citation>
    <scope>NUCLEOTIDE SEQUENCE [LARGE SCALE GENOMIC DNA]</scope>
    <source>
        <strain evidence="1 2">TKL145</strain>
    </source>
</reference>
<sequence>MCSFGDGGNDLEMLREVGDGAAMKNAVPAVLEAVNHVTDTNDDEGVLNYIEKNIL</sequence>